<dbReference type="Pfam" id="PF13923">
    <property type="entry name" value="zf-C3HC4_2"/>
    <property type="match status" value="1"/>
</dbReference>
<proteinExistence type="predicted"/>
<evidence type="ECO:0000259" key="5">
    <source>
        <dbReference type="PROSITE" id="PS50089"/>
    </source>
</evidence>
<dbReference type="GO" id="GO:0008270">
    <property type="term" value="F:zinc ion binding"/>
    <property type="evidence" value="ECO:0007669"/>
    <property type="project" value="UniProtKB-KW"/>
</dbReference>
<dbReference type="InterPro" id="IPR039577">
    <property type="entry name" value="Rad18"/>
</dbReference>
<keyword evidence="2 4" id="KW-0863">Zinc-finger</keyword>
<dbReference type="SMART" id="SM00184">
    <property type="entry name" value="RING"/>
    <property type="match status" value="1"/>
</dbReference>
<organism evidence="6 7">
    <name type="scientific">Mycena metata</name>
    <dbReference type="NCBI Taxonomy" id="1033252"/>
    <lineage>
        <taxon>Eukaryota</taxon>
        <taxon>Fungi</taxon>
        <taxon>Dikarya</taxon>
        <taxon>Basidiomycota</taxon>
        <taxon>Agaricomycotina</taxon>
        <taxon>Agaricomycetes</taxon>
        <taxon>Agaricomycetidae</taxon>
        <taxon>Agaricales</taxon>
        <taxon>Marasmiineae</taxon>
        <taxon>Mycenaceae</taxon>
        <taxon>Mycena</taxon>
    </lineage>
</organism>
<dbReference type="PANTHER" id="PTHR14134:SF2">
    <property type="entry name" value="E3 UBIQUITIN-PROTEIN LIGASE RAD18"/>
    <property type="match status" value="1"/>
</dbReference>
<evidence type="ECO:0000256" key="4">
    <source>
        <dbReference type="PROSITE-ProRule" id="PRU00175"/>
    </source>
</evidence>
<name>A0AAD7GTS3_9AGAR</name>
<keyword evidence="7" id="KW-1185">Reference proteome</keyword>
<gene>
    <name evidence="6" type="ORF">B0H16DRAFT_1747381</name>
</gene>
<protein>
    <recommendedName>
        <fullName evidence="5">RING-type domain-containing protein</fullName>
    </recommendedName>
</protein>
<dbReference type="GO" id="GO:0003697">
    <property type="term" value="F:single-stranded DNA binding"/>
    <property type="evidence" value="ECO:0007669"/>
    <property type="project" value="InterPro"/>
</dbReference>
<evidence type="ECO:0000256" key="2">
    <source>
        <dbReference type="ARBA" id="ARBA00022771"/>
    </source>
</evidence>
<sequence>MEYPRAHLYQSNLRIFFPPAVRAQTRNVAANLSASAAAQPLSNRAFAPGVGASAGRPIDVDLWLANREFGDDEGIAVAAAIDVDAWVARTSIDAQEHAPGQSGPTGEPPADSTNLDIAVQAVEAGTVVVGEPAGEPQATPTTVTEKELFACGICSDTFNRPVITMCMHIFCDACITANFRYSMACPLCRSTITDPPLRDYLFEVELTEAVAAGVVAEPEGVSRKTPYTWPTSLFREV</sequence>
<dbReference type="GO" id="GO:0006513">
    <property type="term" value="P:protein monoubiquitination"/>
    <property type="evidence" value="ECO:0007669"/>
    <property type="project" value="InterPro"/>
</dbReference>
<feature type="domain" description="RING-type" evidence="5">
    <location>
        <begin position="151"/>
        <end position="189"/>
    </location>
</feature>
<dbReference type="Proteomes" id="UP001215598">
    <property type="component" value="Unassembled WGS sequence"/>
</dbReference>
<dbReference type="PANTHER" id="PTHR14134">
    <property type="entry name" value="E3 UBIQUITIN-PROTEIN LIGASE RAD18"/>
    <property type="match status" value="1"/>
</dbReference>
<reference evidence="6" key="1">
    <citation type="submission" date="2023-03" db="EMBL/GenBank/DDBJ databases">
        <title>Massive genome expansion in bonnet fungi (Mycena s.s.) driven by repeated elements and novel gene families across ecological guilds.</title>
        <authorList>
            <consortium name="Lawrence Berkeley National Laboratory"/>
            <person name="Harder C.B."/>
            <person name="Miyauchi S."/>
            <person name="Viragh M."/>
            <person name="Kuo A."/>
            <person name="Thoen E."/>
            <person name="Andreopoulos B."/>
            <person name="Lu D."/>
            <person name="Skrede I."/>
            <person name="Drula E."/>
            <person name="Henrissat B."/>
            <person name="Morin E."/>
            <person name="Kohler A."/>
            <person name="Barry K."/>
            <person name="LaButti K."/>
            <person name="Morin E."/>
            <person name="Salamov A."/>
            <person name="Lipzen A."/>
            <person name="Mereny Z."/>
            <person name="Hegedus B."/>
            <person name="Baldrian P."/>
            <person name="Stursova M."/>
            <person name="Weitz H."/>
            <person name="Taylor A."/>
            <person name="Grigoriev I.V."/>
            <person name="Nagy L.G."/>
            <person name="Martin F."/>
            <person name="Kauserud H."/>
        </authorList>
    </citation>
    <scope>NUCLEOTIDE SEQUENCE</scope>
    <source>
        <strain evidence="6">CBHHK182m</strain>
    </source>
</reference>
<dbReference type="GO" id="GO:0005634">
    <property type="term" value="C:nucleus"/>
    <property type="evidence" value="ECO:0007669"/>
    <property type="project" value="TreeGrafter"/>
</dbReference>
<dbReference type="Gene3D" id="3.30.40.10">
    <property type="entry name" value="Zinc/RING finger domain, C3HC4 (zinc finger)"/>
    <property type="match status" value="1"/>
</dbReference>
<dbReference type="GO" id="GO:0006301">
    <property type="term" value="P:DNA damage tolerance"/>
    <property type="evidence" value="ECO:0007669"/>
    <property type="project" value="InterPro"/>
</dbReference>
<keyword evidence="3" id="KW-0862">Zinc</keyword>
<dbReference type="PROSITE" id="PS50089">
    <property type="entry name" value="ZF_RING_2"/>
    <property type="match status" value="1"/>
</dbReference>
<dbReference type="AlphaFoldDB" id="A0AAD7GTS3"/>
<dbReference type="EMBL" id="JARKIB010000477">
    <property type="protein sequence ID" value="KAJ7705194.1"/>
    <property type="molecule type" value="Genomic_DNA"/>
</dbReference>
<dbReference type="GO" id="GO:0097505">
    <property type="term" value="C:Rad6-Rad18 complex"/>
    <property type="evidence" value="ECO:0007669"/>
    <property type="project" value="TreeGrafter"/>
</dbReference>
<evidence type="ECO:0000313" key="7">
    <source>
        <dbReference type="Proteomes" id="UP001215598"/>
    </source>
</evidence>
<dbReference type="GO" id="GO:0061630">
    <property type="term" value="F:ubiquitin protein ligase activity"/>
    <property type="evidence" value="ECO:0007669"/>
    <property type="project" value="InterPro"/>
</dbReference>
<dbReference type="InterPro" id="IPR013083">
    <property type="entry name" value="Znf_RING/FYVE/PHD"/>
</dbReference>
<comment type="caution">
    <text evidence="6">The sequence shown here is derived from an EMBL/GenBank/DDBJ whole genome shotgun (WGS) entry which is preliminary data.</text>
</comment>
<evidence type="ECO:0000313" key="6">
    <source>
        <dbReference type="EMBL" id="KAJ7705194.1"/>
    </source>
</evidence>
<dbReference type="InterPro" id="IPR017907">
    <property type="entry name" value="Znf_RING_CS"/>
</dbReference>
<keyword evidence="1" id="KW-0479">Metal-binding</keyword>
<dbReference type="PROSITE" id="PS00518">
    <property type="entry name" value="ZF_RING_1"/>
    <property type="match status" value="1"/>
</dbReference>
<evidence type="ECO:0000256" key="3">
    <source>
        <dbReference type="ARBA" id="ARBA00022833"/>
    </source>
</evidence>
<evidence type="ECO:0000256" key="1">
    <source>
        <dbReference type="ARBA" id="ARBA00022723"/>
    </source>
</evidence>
<dbReference type="SUPFAM" id="SSF57850">
    <property type="entry name" value="RING/U-box"/>
    <property type="match status" value="1"/>
</dbReference>
<dbReference type="InterPro" id="IPR001841">
    <property type="entry name" value="Znf_RING"/>
</dbReference>
<accession>A0AAD7GTS3</accession>